<dbReference type="AlphaFoldDB" id="A0A4Y8ZQ29"/>
<feature type="chain" id="PRO_5021270613" description="TolC family protein" evidence="1">
    <location>
        <begin position="27"/>
        <end position="82"/>
    </location>
</feature>
<evidence type="ECO:0000313" key="3">
    <source>
        <dbReference type="Proteomes" id="UP000298213"/>
    </source>
</evidence>
<gene>
    <name evidence="2" type="ORF">E2493_15470</name>
</gene>
<sequence>MIKRLPCPAVLAALLLSACGTSPAPVADPVQLELALATIKQQESGTAARLQQKVAGADRVASTVTRVNPGHLDPNVAVALLR</sequence>
<dbReference type="RefSeq" id="WP_135088402.1">
    <property type="nucleotide sequence ID" value="NZ_SPDV01000032.1"/>
</dbReference>
<feature type="signal peptide" evidence="1">
    <location>
        <begin position="1"/>
        <end position="26"/>
    </location>
</feature>
<reference evidence="2 3" key="1">
    <citation type="submission" date="2019-03" db="EMBL/GenBank/DDBJ databases">
        <title>Genome sequence of Sphingomonas sp. 17J27-24.</title>
        <authorList>
            <person name="Kim M."/>
            <person name="Maeng S."/>
            <person name="Sathiyaraj S."/>
        </authorList>
    </citation>
    <scope>NUCLEOTIDE SEQUENCE [LARGE SCALE GENOMIC DNA]</scope>
    <source>
        <strain evidence="2 3">17J27-24</strain>
    </source>
</reference>
<evidence type="ECO:0000313" key="2">
    <source>
        <dbReference type="EMBL" id="TFI57382.1"/>
    </source>
</evidence>
<evidence type="ECO:0000256" key="1">
    <source>
        <dbReference type="SAM" id="SignalP"/>
    </source>
</evidence>
<dbReference type="EMBL" id="SPDV01000032">
    <property type="protein sequence ID" value="TFI57382.1"/>
    <property type="molecule type" value="Genomic_DNA"/>
</dbReference>
<proteinExistence type="predicted"/>
<protein>
    <recommendedName>
        <fullName evidence="4">TolC family protein</fullName>
    </recommendedName>
</protein>
<dbReference type="Proteomes" id="UP000298213">
    <property type="component" value="Unassembled WGS sequence"/>
</dbReference>
<keyword evidence="3" id="KW-1185">Reference proteome</keyword>
<accession>A0A4Y8ZQ29</accession>
<dbReference type="PROSITE" id="PS51257">
    <property type="entry name" value="PROKAR_LIPOPROTEIN"/>
    <property type="match status" value="1"/>
</dbReference>
<comment type="caution">
    <text evidence="2">The sequence shown here is derived from an EMBL/GenBank/DDBJ whole genome shotgun (WGS) entry which is preliminary data.</text>
</comment>
<name>A0A4Y8ZQ29_9SPHN</name>
<keyword evidence="1" id="KW-0732">Signal</keyword>
<organism evidence="2 3">
    <name type="scientific">Sphingomonas parva</name>
    <dbReference type="NCBI Taxonomy" id="2555898"/>
    <lineage>
        <taxon>Bacteria</taxon>
        <taxon>Pseudomonadati</taxon>
        <taxon>Pseudomonadota</taxon>
        <taxon>Alphaproteobacteria</taxon>
        <taxon>Sphingomonadales</taxon>
        <taxon>Sphingomonadaceae</taxon>
        <taxon>Sphingomonas</taxon>
    </lineage>
</organism>
<evidence type="ECO:0008006" key="4">
    <source>
        <dbReference type="Google" id="ProtNLM"/>
    </source>
</evidence>